<accession>A0A1I2ZCJ1</accession>
<dbReference type="PANTHER" id="PTHR12192:SF2">
    <property type="entry name" value="GLUTATHIONE-SPECIFIC GAMMA-GLUTAMYLCYCLOTRANSFERASE 2"/>
    <property type="match status" value="1"/>
</dbReference>
<dbReference type="RefSeq" id="WP_074966750.1">
    <property type="nucleotide sequence ID" value="NZ_CBCRYP010000003.1"/>
</dbReference>
<protein>
    <recommendedName>
        <fullName evidence="1">glutathione-specific gamma-glutamylcyclotransferase</fullName>
        <ecNumber evidence="1">4.3.2.7</ecNumber>
    </recommendedName>
</protein>
<dbReference type="GO" id="GO:0005737">
    <property type="term" value="C:cytoplasm"/>
    <property type="evidence" value="ECO:0007669"/>
    <property type="project" value="TreeGrafter"/>
</dbReference>
<dbReference type="PANTHER" id="PTHR12192">
    <property type="entry name" value="CATION TRANSPORT PROTEIN CHAC-RELATED"/>
    <property type="match status" value="1"/>
</dbReference>
<evidence type="ECO:0000256" key="2">
    <source>
        <dbReference type="ARBA" id="ARBA00023239"/>
    </source>
</evidence>
<dbReference type="GO" id="GO:0061928">
    <property type="term" value="F:glutathione specific gamma-glutamylcyclotransferase activity"/>
    <property type="evidence" value="ECO:0007669"/>
    <property type="project" value="UniProtKB-EC"/>
</dbReference>
<keyword evidence="4" id="KW-1185">Reference proteome</keyword>
<dbReference type="EC" id="4.3.2.7" evidence="1"/>
<dbReference type="Pfam" id="PF04752">
    <property type="entry name" value="ChaC"/>
    <property type="match status" value="1"/>
</dbReference>
<reference evidence="3 4" key="1">
    <citation type="submission" date="2016-10" db="EMBL/GenBank/DDBJ databases">
        <authorList>
            <person name="de Groot N.N."/>
        </authorList>
    </citation>
    <scope>NUCLEOTIDE SEQUENCE [LARGE SCALE GENOMIC DNA]</scope>
    <source>
        <strain evidence="3 4">DSM 8537</strain>
    </source>
</reference>
<gene>
    <name evidence="3" type="ORF">SAMN04488021_10836</name>
</gene>
<proteinExistence type="predicted"/>
<name>A0A1I2ZCJ1_9RHOB</name>
<evidence type="ECO:0000313" key="3">
    <source>
        <dbReference type="EMBL" id="SFH35557.1"/>
    </source>
</evidence>
<dbReference type="GO" id="GO:0006751">
    <property type="term" value="P:glutathione catabolic process"/>
    <property type="evidence" value="ECO:0007669"/>
    <property type="project" value="InterPro"/>
</dbReference>
<dbReference type="SUPFAM" id="SSF110857">
    <property type="entry name" value="Gamma-glutamyl cyclotransferase-like"/>
    <property type="match status" value="1"/>
</dbReference>
<organism evidence="3 4">
    <name type="scientific">Paracoccus aminovorans</name>
    <dbReference type="NCBI Taxonomy" id="34004"/>
    <lineage>
        <taxon>Bacteria</taxon>
        <taxon>Pseudomonadati</taxon>
        <taxon>Pseudomonadota</taxon>
        <taxon>Alphaproteobacteria</taxon>
        <taxon>Rhodobacterales</taxon>
        <taxon>Paracoccaceae</taxon>
        <taxon>Paracoccus</taxon>
    </lineage>
</organism>
<dbReference type="Gene3D" id="3.10.490.10">
    <property type="entry name" value="Gamma-glutamyl cyclotransferase-like"/>
    <property type="match status" value="1"/>
</dbReference>
<dbReference type="EMBL" id="FOPU01000008">
    <property type="protein sequence ID" value="SFH35557.1"/>
    <property type="molecule type" value="Genomic_DNA"/>
</dbReference>
<dbReference type="Proteomes" id="UP000183635">
    <property type="component" value="Unassembled WGS sequence"/>
</dbReference>
<dbReference type="InterPro" id="IPR036568">
    <property type="entry name" value="GGCT-like_sf"/>
</dbReference>
<keyword evidence="2" id="KW-0456">Lyase</keyword>
<evidence type="ECO:0000313" key="4">
    <source>
        <dbReference type="Proteomes" id="UP000183635"/>
    </source>
</evidence>
<sequence length="184" mass="20556">MGEQPEHWVFAYGSLMWNPGFPVAEMVQARLEGFARRFCLRSISFRGTAESPGLVLGLDIDPQAHCVGLALRVAAADWPATLSGLRERELSTSAYAELLLPLALADGRRVEAIAYVMRRDHHEYWAHLGLPEQAEIIARARGERGANAEYLFNTAMHLAEMGVEDLEMDELSRRVRALLQPGRD</sequence>
<dbReference type="InterPro" id="IPR006840">
    <property type="entry name" value="ChaC"/>
</dbReference>
<dbReference type="InterPro" id="IPR013024">
    <property type="entry name" value="GGCT-like"/>
</dbReference>
<dbReference type="AlphaFoldDB" id="A0A1I2ZCJ1"/>
<dbReference type="STRING" id="34004.SAMN04488021_10836"/>
<dbReference type="CDD" id="cd06661">
    <property type="entry name" value="GGCT_like"/>
    <property type="match status" value="1"/>
</dbReference>
<evidence type="ECO:0000256" key="1">
    <source>
        <dbReference type="ARBA" id="ARBA00012344"/>
    </source>
</evidence>
<dbReference type="OrthoDB" id="9795692at2"/>